<feature type="coiled-coil region" evidence="1">
    <location>
        <begin position="887"/>
        <end position="914"/>
    </location>
</feature>
<dbReference type="PANTHER" id="PTHR23159:SF60">
    <property type="entry name" value="SPINDLE ASSEMBLY ABNORMAL PROTEIN 4"/>
    <property type="match status" value="1"/>
</dbReference>
<feature type="coiled-coil region" evidence="1">
    <location>
        <begin position="440"/>
        <end position="474"/>
    </location>
</feature>
<feature type="region of interest" description="Disordered" evidence="2">
    <location>
        <begin position="97"/>
        <end position="120"/>
    </location>
</feature>
<organism evidence="3 4">
    <name type="scientific">Aphanomyces astaci</name>
    <name type="common">Crayfish plague agent</name>
    <dbReference type="NCBI Taxonomy" id="112090"/>
    <lineage>
        <taxon>Eukaryota</taxon>
        <taxon>Sar</taxon>
        <taxon>Stramenopiles</taxon>
        <taxon>Oomycota</taxon>
        <taxon>Saprolegniomycetes</taxon>
        <taxon>Saprolegniales</taxon>
        <taxon>Verrucalvaceae</taxon>
        <taxon>Aphanomyces</taxon>
    </lineage>
</organism>
<evidence type="ECO:0000313" key="4">
    <source>
        <dbReference type="Proteomes" id="UP000469452"/>
    </source>
</evidence>
<dbReference type="EMBL" id="VJMI01016119">
    <property type="protein sequence ID" value="KAF0721182.1"/>
    <property type="molecule type" value="Genomic_DNA"/>
</dbReference>
<feature type="compositionally biased region" description="Gly residues" evidence="2">
    <location>
        <begin position="106"/>
        <end position="117"/>
    </location>
</feature>
<feature type="region of interest" description="Disordered" evidence="2">
    <location>
        <begin position="512"/>
        <end position="531"/>
    </location>
</feature>
<dbReference type="Proteomes" id="UP000469452">
    <property type="component" value="Unassembled WGS sequence"/>
</dbReference>
<proteinExistence type="predicted"/>
<evidence type="ECO:0000256" key="1">
    <source>
        <dbReference type="SAM" id="Coils"/>
    </source>
</evidence>
<dbReference type="InterPro" id="IPR027267">
    <property type="entry name" value="AH/BAR_dom_sf"/>
</dbReference>
<feature type="coiled-coil region" evidence="1">
    <location>
        <begin position="649"/>
        <end position="732"/>
    </location>
</feature>
<sequence length="1013" mass="113282">MPKETALSSPRVSSRPYAVHLYEHDPANDEIQQTLRVKPETKSALATASVRRPPGPTASGAAPSSTGTTSSLVAKIRKQAKELSELHEELATKEKTIQKLQQSRLHGGGGAAAGVGGHKGKEVEEWKTKYLKEQKKYDASLKKLHEMKAALDVKDQEKQRLVGHFDQFDQALRDLRNARARCEEGGADTHFTSDEERMYIRLLEEGMQVKAEEFNVSGHAELMVVLAELRQTIQGQAEKLRAKDQQILELQVEKANSMHTAHTDVESTTNSLASMTKQKEAIIDYAQSLSDKHSAVDSQNAELTAQVATLNQLHEHTAVELKSVAERYATLVANFDAVQLDNAALKQTLAQLQGQSQDKDARLAALYDECQAARQQVRDMKTLQDDLLNGIGDAKDSERKWKDKADATQRQLDDVLIKLTAAQHDVAGMTHQQSQADTVLSTLKGEVESLKASVVRLQQDKDRLQTECDHMREYENAVTDRSQHRKSYTAVAESERALRADLHMIDMFVHSTPHHHSSSPSTHNTHAKPDNNEVASSSFVEWYIVGDVVSRVAVLDQRRLPPQLVQRLPRFSSFLNQVFVAVDTLIHHVSTVDTSWKRERFNLVAARDAFESSAALIQTELDMMRQWSCQLHDELQHTSRAKVEIDQQYQTSTAVAKEASERAQELEQSYAACLQTLRTTQAAVESVNLELTQVDCERHALAAQVEDLAVRLEKSQQEVSDLRSEATTTRQSLDTATKQLQESHTDVEKWTSAHARLNEKLKEVTLDAAAYDSLVEECAALKQQVAESDRVIATVSDDQRRHLDAMQTHSKQLEAAIWEVFSTVQSHLPKSQATKPDDATTALRHLPILLERIVQHQIKTLTHESMKVALLQNCQSVDYQDPSLCLLRELKTDLQQLTDENQALKAQLSDCRADYMTHLYAPPREDSSKPPMPQQAKTAMIVPRTQNNADIVDALRKKLKAKTTAMLPINQPRVAGGRSHATADEYVANTRASSLDEQLDQLHAAFASFRTDV</sequence>
<reference evidence="3 4" key="1">
    <citation type="submission" date="2019-06" db="EMBL/GenBank/DDBJ databases">
        <title>Genomics analysis of Aphanomyces spp. identifies a new class of oomycete effector associated with host adaptation.</title>
        <authorList>
            <person name="Gaulin E."/>
        </authorList>
    </citation>
    <scope>NUCLEOTIDE SEQUENCE [LARGE SCALE GENOMIC DNA]</scope>
    <source>
        <strain evidence="3 4">E</strain>
    </source>
</reference>
<feature type="compositionally biased region" description="Low complexity" evidence="2">
    <location>
        <begin position="57"/>
        <end position="71"/>
    </location>
</feature>
<evidence type="ECO:0000313" key="3">
    <source>
        <dbReference type="EMBL" id="KAF0721182.1"/>
    </source>
</evidence>
<dbReference type="PANTHER" id="PTHR23159">
    <property type="entry name" value="CENTROSOMAL PROTEIN 2"/>
    <property type="match status" value="1"/>
</dbReference>
<gene>
    <name evidence="3" type="ORF">AaE_010139</name>
</gene>
<feature type="coiled-coil region" evidence="1">
    <location>
        <begin position="335"/>
        <end position="383"/>
    </location>
</feature>
<protein>
    <submittedName>
        <fullName evidence="3">Uncharacterized protein</fullName>
    </submittedName>
</protein>
<name>A0A6A5A610_APHAT</name>
<dbReference type="AlphaFoldDB" id="A0A6A5A610"/>
<keyword evidence="1" id="KW-0175">Coiled coil</keyword>
<comment type="caution">
    <text evidence="3">The sequence shown here is derived from an EMBL/GenBank/DDBJ whole genome shotgun (WGS) entry which is preliminary data.</text>
</comment>
<dbReference type="Gene3D" id="1.20.1270.60">
    <property type="entry name" value="Arfaptin homology (AH) domain/BAR domain"/>
    <property type="match status" value="1"/>
</dbReference>
<accession>A0A6A5A610</accession>
<dbReference type="Gene3D" id="1.10.287.1490">
    <property type="match status" value="2"/>
</dbReference>
<dbReference type="VEuPathDB" id="FungiDB:H257_04303"/>
<feature type="region of interest" description="Disordered" evidence="2">
    <location>
        <begin position="37"/>
        <end position="74"/>
    </location>
</feature>
<evidence type="ECO:0000256" key="2">
    <source>
        <dbReference type="SAM" id="MobiDB-lite"/>
    </source>
</evidence>